<dbReference type="EMBL" id="JAPDHZ010000002">
    <property type="protein sequence ID" value="MDG0791287.1"/>
    <property type="molecule type" value="Genomic_DNA"/>
</dbReference>
<evidence type="ECO:0000313" key="10">
    <source>
        <dbReference type="Proteomes" id="UP001153387"/>
    </source>
</evidence>
<comment type="caution">
    <text evidence="9">The sequence shown here is derived from an EMBL/GenBank/DDBJ whole genome shotgun (WGS) entry which is preliminary data.</text>
</comment>
<reference evidence="9 10" key="1">
    <citation type="submission" date="2022-10" db="EMBL/GenBank/DDBJ databases">
        <title>Comparative genomic analysis of Cohnella hashimotonis sp. nov., isolated from the International Space Station.</title>
        <authorList>
            <person name="Simpson A."/>
            <person name="Venkateswaran K."/>
        </authorList>
    </citation>
    <scope>NUCLEOTIDE SEQUENCE [LARGE SCALE GENOMIC DNA]</scope>
    <source>
        <strain evidence="9 10">DSM 18997</strain>
    </source>
</reference>
<dbReference type="RefSeq" id="WP_277565050.1">
    <property type="nucleotide sequence ID" value="NZ_JAPDHZ010000002.1"/>
</dbReference>
<dbReference type="Gene3D" id="1.10.3720.10">
    <property type="entry name" value="MetI-like"/>
    <property type="match status" value="1"/>
</dbReference>
<dbReference type="PANTHER" id="PTHR43744">
    <property type="entry name" value="ABC TRANSPORTER PERMEASE PROTEIN MG189-RELATED-RELATED"/>
    <property type="match status" value="1"/>
</dbReference>
<comment type="similarity">
    <text evidence="7">Belongs to the binding-protein-dependent transport system permease family.</text>
</comment>
<evidence type="ECO:0000256" key="4">
    <source>
        <dbReference type="ARBA" id="ARBA00022692"/>
    </source>
</evidence>
<feature type="domain" description="ABC transmembrane type-1" evidence="8">
    <location>
        <begin position="70"/>
        <end position="260"/>
    </location>
</feature>
<evidence type="ECO:0000256" key="1">
    <source>
        <dbReference type="ARBA" id="ARBA00004651"/>
    </source>
</evidence>
<dbReference type="SUPFAM" id="SSF161098">
    <property type="entry name" value="MetI-like"/>
    <property type="match status" value="1"/>
</dbReference>
<evidence type="ECO:0000256" key="2">
    <source>
        <dbReference type="ARBA" id="ARBA00022448"/>
    </source>
</evidence>
<feature type="transmembrane region" description="Helical" evidence="7">
    <location>
        <begin position="12"/>
        <end position="35"/>
    </location>
</feature>
<gene>
    <name evidence="9" type="ORF">OMP38_10685</name>
</gene>
<feature type="transmembrane region" description="Helical" evidence="7">
    <location>
        <begin position="138"/>
        <end position="161"/>
    </location>
</feature>
<sequence length="283" mass="31758">MDKAKLRIDLIVVAVALLLAVLFFFPVYFSLISAFKSNGEILRNAVSLPSSLYLDSFKYLLTETDFPKAMLNSLILTVASVVCMIAFIPMAAYAIERTARRWTNGIYVYFLAGMMIPFQVYMIPLFKEMKTLGLYGTLTAPILIYISGSVGMGVLLYTSFIKGIPVEIEEASAIDGCSRARTFWQIVFPLLGPCTASMVVLQGLGIWNDFLMPSLVLHSDRRTLIVEIFRFVGELASRWDLVFAGTTMSIVPVLIAFIALQKYFVKRNCRWRHKRVGGTRQLG</sequence>
<proteinExistence type="inferred from homology"/>
<accession>A0A9X4QMJ1</accession>
<protein>
    <submittedName>
        <fullName evidence="9">Carbohydrate ABC transporter permease</fullName>
    </submittedName>
</protein>
<dbReference type="GO" id="GO:0005886">
    <property type="term" value="C:plasma membrane"/>
    <property type="evidence" value="ECO:0007669"/>
    <property type="project" value="UniProtKB-SubCell"/>
</dbReference>
<evidence type="ECO:0000313" key="9">
    <source>
        <dbReference type="EMBL" id="MDG0791287.1"/>
    </source>
</evidence>
<keyword evidence="10" id="KW-1185">Reference proteome</keyword>
<dbReference type="PANTHER" id="PTHR43744:SF12">
    <property type="entry name" value="ABC TRANSPORTER PERMEASE PROTEIN MG189-RELATED"/>
    <property type="match status" value="1"/>
</dbReference>
<dbReference type="InterPro" id="IPR000515">
    <property type="entry name" value="MetI-like"/>
</dbReference>
<dbReference type="Pfam" id="PF00528">
    <property type="entry name" value="BPD_transp_1"/>
    <property type="match status" value="1"/>
</dbReference>
<feature type="transmembrane region" description="Helical" evidence="7">
    <location>
        <begin position="69"/>
        <end position="94"/>
    </location>
</feature>
<keyword evidence="5 7" id="KW-1133">Transmembrane helix</keyword>
<evidence type="ECO:0000256" key="7">
    <source>
        <dbReference type="RuleBase" id="RU363032"/>
    </source>
</evidence>
<evidence type="ECO:0000256" key="3">
    <source>
        <dbReference type="ARBA" id="ARBA00022475"/>
    </source>
</evidence>
<dbReference type="AlphaFoldDB" id="A0A9X4QMJ1"/>
<dbReference type="CDD" id="cd06261">
    <property type="entry name" value="TM_PBP2"/>
    <property type="match status" value="1"/>
</dbReference>
<evidence type="ECO:0000256" key="5">
    <source>
        <dbReference type="ARBA" id="ARBA00022989"/>
    </source>
</evidence>
<keyword evidence="6 7" id="KW-0472">Membrane</keyword>
<feature type="transmembrane region" description="Helical" evidence="7">
    <location>
        <begin position="182"/>
        <end position="207"/>
    </location>
</feature>
<comment type="subcellular location">
    <subcellularLocation>
        <location evidence="1 7">Cell membrane</location>
        <topology evidence="1 7">Multi-pass membrane protein</topology>
    </subcellularLocation>
</comment>
<name>A0A9X4QMJ1_9BACL</name>
<dbReference type="Proteomes" id="UP001153387">
    <property type="component" value="Unassembled WGS sequence"/>
</dbReference>
<keyword evidence="2 7" id="KW-0813">Transport</keyword>
<dbReference type="GO" id="GO:0055085">
    <property type="term" value="P:transmembrane transport"/>
    <property type="evidence" value="ECO:0007669"/>
    <property type="project" value="InterPro"/>
</dbReference>
<feature type="transmembrane region" description="Helical" evidence="7">
    <location>
        <begin position="106"/>
        <end position="126"/>
    </location>
</feature>
<keyword evidence="4 7" id="KW-0812">Transmembrane</keyword>
<keyword evidence="3" id="KW-1003">Cell membrane</keyword>
<evidence type="ECO:0000256" key="6">
    <source>
        <dbReference type="ARBA" id="ARBA00023136"/>
    </source>
</evidence>
<feature type="transmembrane region" description="Helical" evidence="7">
    <location>
        <begin position="241"/>
        <end position="265"/>
    </location>
</feature>
<dbReference type="InterPro" id="IPR035906">
    <property type="entry name" value="MetI-like_sf"/>
</dbReference>
<dbReference type="PROSITE" id="PS50928">
    <property type="entry name" value="ABC_TM1"/>
    <property type="match status" value="1"/>
</dbReference>
<organism evidence="9 10">
    <name type="scientific">Cohnella ginsengisoli</name>
    <dbReference type="NCBI Taxonomy" id="425004"/>
    <lineage>
        <taxon>Bacteria</taxon>
        <taxon>Bacillati</taxon>
        <taxon>Bacillota</taxon>
        <taxon>Bacilli</taxon>
        <taxon>Bacillales</taxon>
        <taxon>Paenibacillaceae</taxon>
        <taxon>Cohnella</taxon>
    </lineage>
</organism>
<evidence type="ECO:0000259" key="8">
    <source>
        <dbReference type="PROSITE" id="PS50928"/>
    </source>
</evidence>